<dbReference type="SUPFAM" id="SSF52540">
    <property type="entry name" value="P-loop containing nucleoside triphosphate hydrolases"/>
    <property type="match status" value="1"/>
</dbReference>
<dbReference type="PANTHER" id="PTHR11070:SF3">
    <property type="entry name" value="DNA 3'-5' HELICASE"/>
    <property type="match status" value="1"/>
</dbReference>
<dbReference type="Proteomes" id="UP000619118">
    <property type="component" value="Unassembled WGS sequence"/>
</dbReference>
<organism evidence="1 2">
    <name type="scientific">Shewanella litoralis</name>
    <dbReference type="NCBI Taxonomy" id="2282700"/>
    <lineage>
        <taxon>Bacteria</taxon>
        <taxon>Pseudomonadati</taxon>
        <taxon>Pseudomonadota</taxon>
        <taxon>Gammaproteobacteria</taxon>
        <taxon>Alteromonadales</taxon>
        <taxon>Shewanellaceae</taxon>
        <taxon>Shewanella</taxon>
    </lineage>
</organism>
<dbReference type="Pfam" id="PF13245">
    <property type="entry name" value="AAA_19"/>
    <property type="match status" value="1"/>
</dbReference>
<sequence>MRLPKRSELSVQQEDFLMEAPFDRPVLCVGPPGTGKTVLALYRGAMLNKKGENVDFIMHSKLLNRYVERSVEELDMDFDSKTWHSWVYSLWQKGNGRSKFPELEKYLPDFIKAISLVKEGKTTKLKNMYWEHLIIDEGQDFPKEFYLFLTVLRHEENMLAGRRTPAITIFADENQRMEETRNSTIRDIQSYTPDIVKYEVTFNYRNSGPIANLASYFYVGLSTGIPDAHKNPIGLMPQIRRFDSLEDELQSVVSWLHNNDDLSVGIIVPDRTVQNRIVNIISPLAAKKNFKVQKYSSGTDANTIDFYTNRTITVVCDKSCKGLEFDSVFIPQIQCYKTDGANEDFFKMKMYVMVSRARSYLQFSFSECTESPQVLKMLPTPEQELLKWRI</sequence>
<dbReference type="RefSeq" id="WP_160054440.1">
    <property type="nucleotide sequence ID" value="NZ_BMQX01000016.1"/>
</dbReference>
<evidence type="ECO:0008006" key="3">
    <source>
        <dbReference type="Google" id="ProtNLM"/>
    </source>
</evidence>
<dbReference type="InterPro" id="IPR027417">
    <property type="entry name" value="P-loop_NTPase"/>
</dbReference>
<comment type="caution">
    <text evidence="1">The sequence shown here is derived from an EMBL/GenBank/DDBJ whole genome shotgun (WGS) entry which is preliminary data.</text>
</comment>
<gene>
    <name evidence="1" type="ORF">GCM10009411_23590</name>
</gene>
<evidence type="ECO:0000313" key="2">
    <source>
        <dbReference type="Proteomes" id="UP000619118"/>
    </source>
</evidence>
<evidence type="ECO:0000313" key="1">
    <source>
        <dbReference type="EMBL" id="GGQ22828.1"/>
    </source>
</evidence>
<name>A0ABQ2RAZ6_9GAMM</name>
<proteinExistence type="predicted"/>
<protein>
    <recommendedName>
        <fullName evidence="3">DNA helicase</fullName>
    </recommendedName>
</protein>
<dbReference type="Gene3D" id="3.40.50.300">
    <property type="entry name" value="P-loop containing nucleotide triphosphate hydrolases"/>
    <property type="match status" value="2"/>
</dbReference>
<dbReference type="PANTHER" id="PTHR11070">
    <property type="entry name" value="UVRD / RECB / PCRA DNA HELICASE FAMILY MEMBER"/>
    <property type="match status" value="1"/>
</dbReference>
<reference evidence="2" key="1">
    <citation type="journal article" date="2019" name="Int. J. Syst. Evol. Microbiol.">
        <title>The Global Catalogue of Microorganisms (GCM) 10K type strain sequencing project: providing services to taxonomists for standard genome sequencing and annotation.</title>
        <authorList>
            <consortium name="The Broad Institute Genomics Platform"/>
            <consortium name="The Broad Institute Genome Sequencing Center for Infectious Disease"/>
            <person name="Wu L."/>
            <person name="Ma J."/>
        </authorList>
    </citation>
    <scope>NUCLEOTIDE SEQUENCE [LARGE SCALE GENOMIC DNA]</scope>
    <source>
        <strain evidence="2">JCM 32306</strain>
    </source>
</reference>
<keyword evidence="2" id="KW-1185">Reference proteome</keyword>
<dbReference type="InterPro" id="IPR000212">
    <property type="entry name" value="DNA_helicase_UvrD/REP"/>
</dbReference>
<dbReference type="EMBL" id="BMQX01000016">
    <property type="protein sequence ID" value="GGQ22828.1"/>
    <property type="molecule type" value="Genomic_DNA"/>
</dbReference>
<accession>A0ABQ2RAZ6</accession>